<evidence type="ECO:0000256" key="1">
    <source>
        <dbReference type="SAM" id="Phobius"/>
    </source>
</evidence>
<accession>A0AAV5E6H2</accession>
<gene>
    <name evidence="2" type="primary">gb06197</name>
    <name evidence="2" type="ORF">PR202_gb06197</name>
</gene>
<organism evidence="2 3">
    <name type="scientific">Eleusine coracana subsp. coracana</name>
    <dbReference type="NCBI Taxonomy" id="191504"/>
    <lineage>
        <taxon>Eukaryota</taxon>
        <taxon>Viridiplantae</taxon>
        <taxon>Streptophyta</taxon>
        <taxon>Embryophyta</taxon>
        <taxon>Tracheophyta</taxon>
        <taxon>Spermatophyta</taxon>
        <taxon>Magnoliopsida</taxon>
        <taxon>Liliopsida</taxon>
        <taxon>Poales</taxon>
        <taxon>Poaceae</taxon>
        <taxon>PACMAD clade</taxon>
        <taxon>Chloridoideae</taxon>
        <taxon>Cynodonteae</taxon>
        <taxon>Eleusininae</taxon>
        <taxon>Eleusine</taxon>
    </lineage>
</organism>
<evidence type="ECO:0008006" key="4">
    <source>
        <dbReference type="Google" id="ProtNLM"/>
    </source>
</evidence>
<dbReference type="AlphaFoldDB" id="A0AAV5E6H2"/>
<reference evidence="2" key="2">
    <citation type="submission" date="2021-12" db="EMBL/GenBank/DDBJ databases">
        <title>Resequencing data analysis of finger millet.</title>
        <authorList>
            <person name="Hatakeyama M."/>
            <person name="Aluri S."/>
            <person name="Balachadran M.T."/>
            <person name="Sivarajan S.R."/>
            <person name="Poveda L."/>
            <person name="Shimizu-Inatsugi R."/>
            <person name="Schlapbach R."/>
            <person name="Sreeman S.M."/>
            <person name="Shimizu K.K."/>
        </authorList>
    </citation>
    <scope>NUCLEOTIDE SEQUENCE</scope>
</reference>
<dbReference type="EMBL" id="BQKI01000074">
    <property type="protein sequence ID" value="GJN18974.1"/>
    <property type="molecule type" value="Genomic_DNA"/>
</dbReference>
<dbReference type="Proteomes" id="UP001054889">
    <property type="component" value="Unassembled WGS sequence"/>
</dbReference>
<keyword evidence="1" id="KW-0472">Membrane</keyword>
<evidence type="ECO:0000313" key="3">
    <source>
        <dbReference type="Proteomes" id="UP001054889"/>
    </source>
</evidence>
<feature type="transmembrane region" description="Helical" evidence="1">
    <location>
        <begin position="6"/>
        <end position="28"/>
    </location>
</feature>
<proteinExistence type="predicted"/>
<protein>
    <recommendedName>
        <fullName evidence="4">Secreted protein</fullName>
    </recommendedName>
</protein>
<sequence length="82" mass="8912">MGGSLSIPVAVFIAYTVVVSSVSCFCGWRARAAVVKLDMERAKKSQRRVARRAPGQFRLGRDGKWWACLAGKKTVRRGAGGD</sequence>
<evidence type="ECO:0000313" key="2">
    <source>
        <dbReference type="EMBL" id="GJN18974.1"/>
    </source>
</evidence>
<keyword evidence="3" id="KW-1185">Reference proteome</keyword>
<comment type="caution">
    <text evidence="2">The sequence shown here is derived from an EMBL/GenBank/DDBJ whole genome shotgun (WGS) entry which is preliminary data.</text>
</comment>
<keyword evidence="1" id="KW-1133">Transmembrane helix</keyword>
<reference evidence="2" key="1">
    <citation type="journal article" date="2018" name="DNA Res.">
        <title>Multiple hybrid de novo genome assembly of finger millet, an orphan allotetraploid crop.</title>
        <authorList>
            <person name="Hatakeyama M."/>
            <person name="Aluri S."/>
            <person name="Balachadran M.T."/>
            <person name="Sivarajan S.R."/>
            <person name="Patrignani A."/>
            <person name="Gruter S."/>
            <person name="Poveda L."/>
            <person name="Shimizu-Inatsugi R."/>
            <person name="Baeten J."/>
            <person name="Francoijs K.J."/>
            <person name="Nataraja K.N."/>
            <person name="Reddy Y.A.N."/>
            <person name="Phadnis S."/>
            <person name="Ravikumar R.L."/>
            <person name="Schlapbach R."/>
            <person name="Sreeman S.M."/>
            <person name="Shimizu K.K."/>
        </authorList>
    </citation>
    <scope>NUCLEOTIDE SEQUENCE</scope>
</reference>
<name>A0AAV5E6H2_ELECO</name>
<keyword evidence="1" id="KW-0812">Transmembrane</keyword>